<keyword evidence="1" id="KW-0732">Signal</keyword>
<dbReference type="InterPro" id="IPR011990">
    <property type="entry name" value="TPR-like_helical_dom_sf"/>
</dbReference>
<dbReference type="PANTHER" id="PTHR12558">
    <property type="entry name" value="CELL DIVISION CYCLE 16,23,27"/>
    <property type="match status" value="1"/>
</dbReference>
<dbReference type="Pfam" id="PF14559">
    <property type="entry name" value="TPR_19"/>
    <property type="match status" value="1"/>
</dbReference>
<feature type="signal peptide" evidence="1">
    <location>
        <begin position="1"/>
        <end position="21"/>
    </location>
</feature>
<protein>
    <submittedName>
        <fullName evidence="2">Tetratricopeptide repeat protein</fullName>
    </submittedName>
</protein>
<evidence type="ECO:0000313" key="2">
    <source>
        <dbReference type="EMBL" id="MCP1381642.1"/>
    </source>
</evidence>
<dbReference type="SUPFAM" id="SSF48452">
    <property type="entry name" value="TPR-like"/>
    <property type="match status" value="1"/>
</dbReference>
<proteinExistence type="predicted"/>
<sequence length="371" mass="41879">MKKLIISLIVFIGCSSLYTFAQQKPLPKGFPSECPTNLPKLTNEVNLSPQRMRSDSLIETRKKYLPLTKESVGEIIEILESAIAADTTNDRAYYTLSDIYGSAPRFAGMQKKMGSEKSLEYFFKAFSLNPHSVTGLRGIAEGKIALQNDYTCAREILERILKVDTKNAWIRFEYAILLAAQNNFTEAYKVREKALADADSVTRRSILYNSTRMRFMAHDYDWVINYSDSLIARNPGGAVLHFYKGLALAELGKFDKALEESKLATPSLQGDAGGVGHLARAYVQAGDIENGKKALQELLDRFGRGEHVVKYQIAGVYEALGDFDNTFMWLNRVVEDGDGIHGWLLWLNHDPRWQRIRSDKRFKELTNKAGL</sequence>
<evidence type="ECO:0000313" key="3">
    <source>
        <dbReference type="Proteomes" id="UP001204772"/>
    </source>
</evidence>
<comment type="caution">
    <text evidence="2">The sequence shown here is derived from an EMBL/GenBank/DDBJ whole genome shotgun (WGS) entry which is preliminary data.</text>
</comment>
<name>A0ABT1FIW2_9BACT</name>
<dbReference type="PANTHER" id="PTHR12558:SF13">
    <property type="entry name" value="CELL DIVISION CYCLE PROTEIN 27 HOMOLOG"/>
    <property type="match status" value="1"/>
</dbReference>
<accession>A0ABT1FIW2</accession>
<dbReference type="Proteomes" id="UP001204772">
    <property type="component" value="Unassembled WGS sequence"/>
</dbReference>
<reference evidence="2 3" key="1">
    <citation type="submission" date="2022-06" db="EMBL/GenBank/DDBJ databases">
        <title>Runella sp. S5 genome sequencing.</title>
        <authorList>
            <person name="Park S."/>
        </authorList>
    </citation>
    <scope>NUCLEOTIDE SEQUENCE [LARGE SCALE GENOMIC DNA]</scope>
    <source>
        <strain evidence="2 3">S5</strain>
    </source>
</reference>
<dbReference type="Gene3D" id="1.25.40.10">
    <property type="entry name" value="Tetratricopeptide repeat domain"/>
    <property type="match status" value="1"/>
</dbReference>
<gene>
    <name evidence="2" type="ORF">NCI00_04365</name>
</gene>
<keyword evidence="3" id="KW-1185">Reference proteome</keyword>
<evidence type="ECO:0000256" key="1">
    <source>
        <dbReference type="SAM" id="SignalP"/>
    </source>
</evidence>
<dbReference type="RefSeq" id="WP_253525387.1">
    <property type="nucleotide sequence ID" value="NZ_JAMZEL010000001.1"/>
</dbReference>
<dbReference type="EMBL" id="JAMZEL010000001">
    <property type="protein sequence ID" value="MCP1381642.1"/>
    <property type="molecule type" value="Genomic_DNA"/>
</dbReference>
<organism evidence="2 3">
    <name type="scientific">Runella salmonicolor</name>
    <dbReference type="NCBI Taxonomy" id="2950278"/>
    <lineage>
        <taxon>Bacteria</taxon>
        <taxon>Pseudomonadati</taxon>
        <taxon>Bacteroidota</taxon>
        <taxon>Cytophagia</taxon>
        <taxon>Cytophagales</taxon>
        <taxon>Spirosomataceae</taxon>
        <taxon>Runella</taxon>
    </lineage>
</organism>
<feature type="chain" id="PRO_5046624465" evidence="1">
    <location>
        <begin position="22"/>
        <end position="371"/>
    </location>
</feature>